<reference evidence="2" key="1">
    <citation type="submission" date="2015-06" db="EMBL/GenBank/DDBJ databases">
        <title>Expansion of signal transduction pathways in fungi by whole-genome duplication.</title>
        <authorList>
            <consortium name="DOE Joint Genome Institute"/>
            <person name="Corrochano L.M."/>
            <person name="Kuo A."/>
            <person name="Marcet-Houben M."/>
            <person name="Polaino S."/>
            <person name="Salamov A."/>
            <person name="Villalobos J.M."/>
            <person name="Alvarez M.I."/>
            <person name="Avalos J."/>
            <person name="Benito E.P."/>
            <person name="Benoit I."/>
            <person name="Burger G."/>
            <person name="Camino L.P."/>
            <person name="Canovas D."/>
            <person name="Cerda-Olmedo E."/>
            <person name="Cheng J.-F."/>
            <person name="Dominguez A."/>
            <person name="Elias M."/>
            <person name="Eslava A.P."/>
            <person name="Glaser F."/>
            <person name="Grimwood J."/>
            <person name="Gutierrez G."/>
            <person name="Heitman J."/>
            <person name="Henrissat B."/>
            <person name="Iturriaga E.A."/>
            <person name="Lang B.F."/>
            <person name="Lavin J.L."/>
            <person name="Lee S."/>
            <person name="Li W."/>
            <person name="Lindquist E."/>
            <person name="Lopez-Garcia S."/>
            <person name="Luque E.M."/>
            <person name="Marcos A.T."/>
            <person name="Martin J."/>
            <person name="McCluskey K."/>
            <person name="Medina H.R."/>
            <person name="Miralles-Duran A."/>
            <person name="Miyazaki A."/>
            <person name="Munoz-Torres E."/>
            <person name="Oguiza J.A."/>
            <person name="Ohm R."/>
            <person name="Olmedo M."/>
            <person name="Orejas M."/>
            <person name="Ortiz-Castellanos L."/>
            <person name="Pisabarro A.G."/>
            <person name="Rodriguez-Romero J."/>
            <person name="Ruiz-Herrera J."/>
            <person name="Ruiz-Vazquez R."/>
            <person name="Sanz C."/>
            <person name="Schackwitz W."/>
            <person name="Schmutz J."/>
            <person name="Shahriari M."/>
            <person name="Shelest E."/>
            <person name="Silva-Franco F."/>
            <person name="Soanes D."/>
            <person name="Syed K."/>
            <person name="Tagua V.G."/>
            <person name="Talbot N.J."/>
            <person name="Thon M."/>
            <person name="De vries R.P."/>
            <person name="Wiebenga A."/>
            <person name="Yadav J.S."/>
            <person name="Braun E.L."/>
            <person name="Baker S."/>
            <person name="Garre V."/>
            <person name="Horwitz B."/>
            <person name="Torres-Martinez S."/>
            <person name="Idnurm A."/>
            <person name="Herrera-Estrella A."/>
            <person name="Gabaldon T."/>
            <person name="Grigoriev I.V."/>
        </authorList>
    </citation>
    <scope>NUCLEOTIDE SEQUENCE [LARGE SCALE GENOMIC DNA]</scope>
    <source>
        <strain evidence="2">NRRL 1555(-)</strain>
    </source>
</reference>
<organism evidence="1 2">
    <name type="scientific">Phycomyces blakesleeanus (strain ATCC 8743b / DSM 1359 / FGSC 10004 / NBRC 33097 / NRRL 1555)</name>
    <dbReference type="NCBI Taxonomy" id="763407"/>
    <lineage>
        <taxon>Eukaryota</taxon>
        <taxon>Fungi</taxon>
        <taxon>Fungi incertae sedis</taxon>
        <taxon>Mucoromycota</taxon>
        <taxon>Mucoromycotina</taxon>
        <taxon>Mucoromycetes</taxon>
        <taxon>Mucorales</taxon>
        <taxon>Phycomycetaceae</taxon>
        <taxon>Phycomyces</taxon>
    </lineage>
</organism>
<dbReference type="VEuPathDB" id="FungiDB:PHYBLDRAFT_63259"/>
<evidence type="ECO:0000313" key="1">
    <source>
        <dbReference type="EMBL" id="OAD76532.1"/>
    </source>
</evidence>
<dbReference type="Proteomes" id="UP000077315">
    <property type="component" value="Unassembled WGS sequence"/>
</dbReference>
<dbReference type="AlphaFoldDB" id="A0A162UIT7"/>
<dbReference type="RefSeq" id="XP_018294572.1">
    <property type="nucleotide sequence ID" value="XM_018441094.1"/>
</dbReference>
<name>A0A162UIT7_PHYB8</name>
<evidence type="ECO:0000313" key="2">
    <source>
        <dbReference type="Proteomes" id="UP000077315"/>
    </source>
</evidence>
<dbReference type="InParanoid" id="A0A162UIT7"/>
<protein>
    <submittedName>
        <fullName evidence="1">Uncharacterized protein</fullName>
    </submittedName>
</protein>
<proteinExistence type="predicted"/>
<accession>A0A162UIT7</accession>
<dbReference type="OrthoDB" id="2251404at2759"/>
<gene>
    <name evidence="1" type="ORF">PHYBLDRAFT_63259</name>
</gene>
<dbReference type="EMBL" id="KV440975">
    <property type="protein sequence ID" value="OAD76532.1"/>
    <property type="molecule type" value="Genomic_DNA"/>
</dbReference>
<dbReference type="GeneID" id="29002000"/>
<sequence length="412" mass="46919">MPHGLRCYCTVGLATSLSTDSLSALSLRLAYAVGRISLDISAIAGLRTLIKPKYEIELSFPGYYKLFEDLDSLSNHITYFHGLTESKELEFDESLVNAQKPLELHMPRESTENCQTNNRIIRNVISALNLIPFDVESDPTNDNQHKFTALTSATLFKRVLEFKEGDTKKLKLNTPYESTISVADCIHINDTSNNQPLNEILELSPYRQLLALESYTKIIEENIELLNAHWRKQSWMSMGVSQLLTGAFVVYGKKALLLNGVESYSRYPCIDVHFEKVQPTQESSTPDLMSQYPNMLKITKVYFDNSGKLVLGTKAFNILVISKHYGFIKWKNTTHENGSFSLHKTATIKIPPKKVHILLPDFIAFSLKSLPFNFFPFTRLIENHGIDWKFGTRGKPSIFIKRRCCSIDTKEF</sequence>
<keyword evidence="2" id="KW-1185">Reference proteome</keyword>